<evidence type="ECO:0000313" key="2">
    <source>
        <dbReference type="Proteomes" id="UP000004319"/>
    </source>
</evidence>
<sequence>MRSSLPWHAIVPSAAKVKTDQNGLTDYDFWAYKEELTLE</sequence>
<protein>
    <submittedName>
        <fullName evidence="1">Uncharacterized protein</fullName>
    </submittedName>
</protein>
<gene>
    <name evidence="1" type="ORF">ATPR_0206</name>
</gene>
<proteinExistence type="predicted"/>
<dbReference type="AlphaFoldDB" id="F7VA07"/>
<name>F7VA07_9PROT</name>
<dbReference type="Proteomes" id="UP000004319">
    <property type="component" value="Unassembled WGS sequence"/>
</dbReference>
<evidence type="ECO:0000313" key="1">
    <source>
        <dbReference type="EMBL" id="GAA07202.1"/>
    </source>
</evidence>
<reference evidence="1 2" key="1">
    <citation type="journal article" date="2011" name="Biochem. Biophys. Res. Commun.">
        <title>Increased number of Arginine-based salt bridges contributes to the thermotolerance of thermotolerant acetic acid bacteria, Acetobacter tropicalis SKU1100.</title>
        <authorList>
            <person name="Matsutani M."/>
            <person name="Hirakawa H."/>
            <person name="Nishikura M."/>
            <person name="Soemphol W."/>
            <person name="Ali I.A.I."/>
            <person name="Yakushi T."/>
            <person name="Matsushita K."/>
        </authorList>
    </citation>
    <scope>NUCLEOTIDE SEQUENCE [LARGE SCALE GENOMIC DNA]</scope>
    <source>
        <strain evidence="1 2">NBRC 101654</strain>
    </source>
</reference>
<accession>F7VA07</accession>
<organism evidence="1 2">
    <name type="scientific">Acetobacter tropicalis NBRC 101654</name>
    <dbReference type="NCBI Taxonomy" id="749388"/>
    <lineage>
        <taxon>Bacteria</taxon>
        <taxon>Pseudomonadati</taxon>
        <taxon>Pseudomonadota</taxon>
        <taxon>Alphaproteobacteria</taxon>
        <taxon>Acetobacterales</taxon>
        <taxon>Acetobacteraceae</taxon>
        <taxon>Acetobacter</taxon>
    </lineage>
</organism>
<dbReference type="EMBL" id="BABS01000003">
    <property type="protein sequence ID" value="GAA07202.1"/>
    <property type="molecule type" value="Genomic_DNA"/>
</dbReference>
<comment type="caution">
    <text evidence="1">The sequence shown here is derived from an EMBL/GenBank/DDBJ whole genome shotgun (WGS) entry which is preliminary data.</text>
</comment>